<dbReference type="EC" id="7.2.4.2" evidence="16"/>
<evidence type="ECO:0000256" key="14">
    <source>
        <dbReference type="ARBA" id="ARBA00023201"/>
    </source>
</evidence>
<dbReference type="NCBIfam" id="TIGR01195">
    <property type="entry name" value="oadG_fam"/>
    <property type="match status" value="1"/>
</dbReference>
<evidence type="ECO:0000256" key="6">
    <source>
        <dbReference type="ARBA" id="ARBA00022448"/>
    </source>
</evidence>
<dbReference type="GO" id="GO:0015451">
    <property type="term" value="F:decarboxylation-driven active transmembrane transporter activity"/>
    <property type="evidence" value="ECO:0007669"/>
    <property type="project" value="UniProtKB-EC"/>
</dbReference>
<protein>
    <recommendedName>
        <fullName evidence="16">Probable oxaloacetate decarboxylase gamma chain</fullName>
        <ecNumber evidence="16">7.2.4.2</ecNumber>
    </recommendedName>
</protein>
<dbReference type="GO" id="GO:0015081">
    <property type="term" value="F:sodium ion transmembrane transporter activity"/>
    <property type="evidence" value="ECO:0007669"/>
    <property type="project" value="UniProtKB-UniRule"/>
</dbReference>
<evidence type="ECO:0000313" key="20">
    <source>
        <dbReference type="Proteomes" id="UP000256561"/>
    </source>
</evidence>
<reference evidence="20" key="1">
    <citation type="submission" date="2018-08" db="EMBL/GenBank/DDBJ databases">
        <authorList>
            <person name="Zhang J."/>
            <person name="Du Z.-J."/>
        </authorList>
    </citation>
    <scope>NUCLEOTIDE SEQUENCE [LARGE SCALE GENOMIC DNA]</scope>
    <source>
        <strain evidence="20">KCTC 52655</strain>
    </source>
</reference>
<dbReference type="GO" id="GO:0036376">
    <property type="term" value="P:sodium ion export across plasma membrane"/>
    <property type="evidence" value="ECO:0007669"/>
    <property type="project" value="InterPro"/>
</dbReference>
<comment type="catalytic activity">
    <reaction evidence="15 16 17">
        <text>oxaloacetate + 2 Na(+)(in) + H(+) = pyruvate + 2 Na(+)(out) + CO2</text>
        <dbReference type="Rhea" id="RHEA:57724"/>
        <dbReference type="ChEBI" id="CHEBI:15361"/>
        <dbReference type="ChEBI" id="CHEBI:15378"/>
        <dbReference type="ChEBI" id="CHEBI:16452"/>
        <dbReference type="ChEBI" id="CHEBI:16526"/>
        <dbReference type="ChEBI" id="CHEBI:29101"/>
        <dbReference type="EC" id="7.2.4.2"/>
    </reaction>
</comment>
<evidence type="ECO:0000256" key="10">
    <source>
        <dbReference type="ARBA" id="ARBA00022989"/>
    </source>
</evidence>
<keyword evidence="12 16" id="KW-0406">Ion transport</keyword>
<proteinExistence type="inferred from homology"/>
<gene>
    <name evidence="16" type="primary">oadG</name>
    <name evidence="19" type="ORF">DXV75_10825</name>
</gene>
<keyword evidence="6 16" id="KW-0813">Transport</keyword>
<keyword evidence="11 16" id="KW-0915">Sodium</keyword>
<evidence type="ECO:0000256" key="4">
    <source>
        <dbReference type="ARBA" id="ARBA00005844"/>
    </source>
</evidence>
<evidence type="ECO:0000313" key="19">
    <source>
        <dbReference type="EMBL" id="RDV25110.1"/>
    </source>
</evidence>
<dbReference type="GO" id="GO:0005886">
    <property type="term" value="C:plasma membrane"/>
    <property type="evidence" value="ECO:0007669"/>
    <property type="project" value="UniProtKB-SubCell"/>
</dbReference>
<comment type="subunit">
    <text evidence="5 16">Heterotrimer of an alpha, a beta and a gamma subunit.</text>
</comment>
<evidence type="ECO:0000256" key="18">
    <source>
        <dbReference type="SAM" id="MobiDB-lite"/>
    </source>
</evidence>
<evidence type="ECO:0000256" key="15">
    <source>
        <dbReference type="ARBA" id="ARBA00048176"/>
    </source>
</evidence>
<evidence type="ECO:0000256" key="13">
    <source>
        <dbReference type="ARBA" id="ARBA00023136"/>
    </source>
</evidence>
<evidence type="ECO:0000256" key="16">
    <source>
        <dbReference type="HAMAP-Rule" id="MF_00404"/>
    </source>
</evidence>
<dbReference type="HAMAP" id="MF_00404">
    <property type="entry name" value="OadG"/>
    <property type="match status" value="1"/>
</dbReference>
<dbReference type="InterPro" id="IPR005899">
    <property type="entry name" value="Na_pump_deCOase"/>
</dbReference>
<name>A0A3D8M6A7_9ALTE</name>
<evidence type="ECO:0000256" key="12">
    <source>
        <dbReference type="ARBA" id="ARBA00023065"/>
    </source>
</evidence>
<dbReference type="Proteomes" id="UP000256561">
    <property type="component" value="Unassembled WGS sequence"/>
</dbReference>
<dbReference type="InterPro" id="IPR023424">
    <property type="entry name" value="OadG"/>
</dbReference>
<dbReference type="Pfam" id="PF04277">
    <property type="entry name" value="OAD_gamma"/>
    <property type="match status" value="1"/>
</dbReference>
<evidence type="ECO:0000256" key="11">
    <source>
        <dbReference type="ARBA" id="ARBA00023053"/>
    </source>
</evidence>
<dbReference type="EMBL" id="QRHA01000007">
    <property type="protein sequence ID" value="RDV25110.1"/>
    <property type="molecule type" value="Genomic_DNA"/>
</dbReference>
<comment type="cofactor">
    <cofactor evidence="1 16 17">
        <name>Na(+)</name>
        <dbReference type="ChEBI" id="CHEBI:29101"/>
    </cofactor>
</comment>
<comment type="similarity">
    <text evidence="4 16 17">Belongs to the OadG family.</text>
</comment>
<dbReference type="GO" id="GO:0008948">
    <property type="term" value="F:oxaloacetate decarboxylase activity"/>
    <property type="evidence" value="ECO:0007669"/>
    <property type="project" value="UniProtKB-UniRule"/>
</dbReference>
<sequence length="88" mass="9449">MAAESINDLLFEAGTLLVVGMCVVFAFLGLLIVGINLIAWFCRKFPGQEPQTPLRASKPKSPSTDHGLSDHVVAAISAAVHSHHKKNQ</sequence>
<feature type="region of interest" description="Disordered" evidence="18">
    <location>
        <begin position="49"/>
        <end position="68"/>
    </location>
</feature>
<evidence type="ECO:0000256" key="9">
    <source>
        <dbReference type="ARBA" id="ARBA00022967"/>
    </source>
</evidence>
<keyword evidence="10 16" id="KW-1133">Transmembrane helix</keyword>
<keyword evidence="14 16" id="KW-0739">Sodium transport</keyword>
<keyword evidence="7 16" id="KW-1003">Cell membrane</keyword>
<keyword evidence="8 16" id="KW-0812">Transmembrane</keyword>
<dbReference type="RefSeq" id="WP_115593441.1">
    <property type="nucleotide sequence ID" value="NZ_QRHA01000007.1"/>
</dbReference>
<dbReference type="AlphaFoldDB" id="A0A3D8M6A7"/>
<keyword evidence="9 16" id="KW-1278">Translocase</keyword>
<keyword evidence="13 16" id="KW-0472">Membrane</keyword>
<dbReference type="OrthoDB" id="6215597at2"/>
<organism evidence="19 20">
    <name type="scientific">Alteromonas aestuariivivens</name>
    <dbReference type="NCBI Taxonomy" id="1938339"/>
    <lineage>
        <taxon>Bacteria</taxon>
        <taxon>Pseudomonadati</taxon>
        <taxon>Pseudomonadota</taxon>
        <taxon>Gammaproteobacteria</taxon>
        <taxon>Alteromonadales</taxon>
        <taxon>Alteromonadaceae</taxon>
        <taxon>Alteromonas/Salinimonas group</taxon>
        <taxon>Alteromonas</taxon>
    </lineage>
</organism>
<comment type="function">
    <text evidence="2 16 17">Catalyzes the decarboxylation of oxaloacetate coupled to Na(+) translocation.</text>
</comment>
<comment type="caution">
    <text evidence="19">The sequence shown here is derived from an EMBL/GenBank/DDBJ whole genome shotgun (WGS) entry which is preliminary data.</text>
</comment>
<evidence type="ECO:0000256" key="7">
    <source>
        <dbReference type="ARBA" id="ARBA00022475"/>
    </source>
</evidence>
<evidence type="ECO:0000256" key="1">
    <source>
        <dbReference type="ARBA" id="ARBA00001959"/>
    </source>
</evidence>
<evidence type="ECO:0000256" key="5">
    <source>
        <dbReference type="ARBA" id="ARBA00011869"/>
    </source>
</evidence>
<evidence type="ECO:0000256" key="3">
    <source>
        <dbReference type="ARBA" id="ARBA00004162"/>
    </source>
</evidence>
<evidence type="ECO:0000256" key="17">
    <source>
        <dbReference type="RuleBase" id="RU004278"/>
    </source>
</evidence>
<keyword evidence="20" id="KW-1185">Reference proteome</keyword>
<feature type="transmembrane region" description="Helical" evidence="16 17">
    <location>
        <begin position="16"/>
        <end position="41"/>
    </location>
</feature>
<evidence type="ECO:0000256" key="8">
    <source>
        <dbReference type="ARBA" id="ARBA00022692"/>
    </source>
</evidence>
<comment type="subcellular location">
    <subcellularLocation>
        <location evidence="3 16 17">Cell membrane</location>
        <topology evidence="3 16 17">Single-pass membrane protein</topology>
    </subcellularLocation>
</comment>
<accession>A0A3D8M6A7</accession>
<evidence type="ECO:0000256" key="2">
    <source>
        <dbReference type="ARBA" id="ARBA00003002"/>
    </source>
</evidence>